<dbReference type="Proteomes" id="UP000053477">
    <property type="component" value="Unassembled WGS sequence"/>
</dbReference>
<dbReference type="InterPro" id="IPR055221">
    <property type="entry name" value="PSF3_N"/>
</dbReference>
<organism evidence="9 10">
    <name type="scientific">Schizopora paradoxa</name>
    <dbReference type="NCBI Taxonomy" id="27342"/>
    <lineage>
        <taxon>Eukaryota</taxon>
        <taxon>Fungi</taxon>
        <taxon>Dikarya</taxon>
        <taxon>Basidiomycota</taxon>
        <taxon>Agaricomycotina</taxon>
        <taxon>Agaricomycetes</taxon>
        <taxon>Hymenochaetales</taxon>
        <taxon>Schizoporaceae</taxon>
        <taxon>Schizopora</taxon>
    </lineage>
</organism>
<dbReference type="InterPro" id="IPR010492">
    <property type="entry name" value="GINS_Psf3"/>
</dbReference>
<name>A0A0H2SLY2_9AGAM</name>
<keyword evidence="4 6" id="KW-0235">DNA replication</keyword>
<evidence type="ECO:0000256" key="2">
    <source>
        <dbReference type="ARBA" id="ARBA00006343"/>
    </source>
</evidence>
<evidence type="ECO:0000313" key="10">
    <source>
        <dbReference type="Proteomes" id="UP000053477"/>
    </source>
</evidence>
<proteinExistence type="inferred from homology"/>
<evidence type="ECO:0000259" key="8">
    <source>
        <dbReference type="Pfam" id="PF22466"/>
    </source>
</evidence>
<feature type="domain" description="DNA replication complex GINS protein PSF3 N-terminal" evidence="8">
    <location>
        <begin position="6"/>
        <end position="57"/>
    </location>
</feature>
<reference evidence="9 10" key="1">
    <citation type="submission" date="2015-04" db="EMBL/GenBank/DDBJ databases">
        <title>Complete genome sequence of Schizopora paradoxa KUC8140, a cosmopolitan wood degrader in East Asia.</title>
        <authorList>
            <consortium name="DOE Joint Genome Institute"/>
            <person name="Min B."/>
            <person name="Park H."/>
            <person name="Jang Y."/>
            <person name="Kim J.-J."/>
            <person name="Kim K.H."/>
            <person name="Pangilinan J."/>
            <person name="Lipzen A."/>
            <person name="Riley R."/>
            <person name="Grigoriev I.V."/>
            <person name="Spatafora J.W."/>
            <person name="Choi I.-G."/>
        </authorList>
    </citation>
    <scope>NUCLEOTIDE SEQUENCE [LARGE SCALE GENOMIC DNA]</scope>
    <source>
        <strain evidence="9 10">KUC8140</strain>
    </source>
</reference>
<evidence type="ECO:0000256" key="1">
    <source>
        <dbReference type="ARBA" id="ARBA00004123"/>
    </source>
</evidence>
<evidence type="ECO:0000313" key="9">
    <source>
        <dbReference type="EMBL" id="KLO18081.1"/>
    </source>
</evidence>
<dbReference type="SUPFAM" id="SSF160059">
    <property type="entry name" value="PriA/YqbF domain"/>
    <property type="match status" value="1"/>
</dbReference>
<sequence>MENDYYSIDAILAENQKVPCAFKVDIPDLGYLDGGSEKDIKASSKSQLPFWLTPVLLLSDFADCILPPPFSQRVRNALNAEATSVKLSSLVGSGGLWYGFGRMIVHVIEEPYAKDLTNVLVKTFKDRLVDIMDQAQHFGALGNHAGGGGDGQKGEDFREGLDGTERELFALAQASAKRTKQWYESSDKTRR</sequence>
<keyword evidence="10" id="KW-1185">Reference proteome</keyword>
<evidence type="ECO:0000259" key="7">
    <source>
        <dbReference type="Pfam" id="PF05916"/>
    </source>
</evidence>
<keyword evidence="5 6" id="KW-0539">Nucleus</keyword>
<dbReference type="InParanoid" id="A0A0H2SLY2"/>
<comment type="similarity">
    <text evidence="2 6">Belongs to the GINS3/PSF3 family.</text>
</comment>
<dbReference type="Pfam" id="PF05916">
    <property type="entry name" value="Sld5"/>
    <property type="match status" value="1"/>
</dbReference>
<dbReference type="GO" id="GO:1902975">
    <property type="term" value="P:mitotic DNA replication initiation"/>
    <property type="evidence" value="ECO:0007669"/>
    <property type="project" value="TreeGrafter"/>
</dbReference>
<dbReference type="AlphaFoldDB" id="A0A0H2SLY2"/>
<dbReference type="OrthoDB" id="10251744at2759"/>
<evidence type="ECO:0000256" key="3">
    <source>
        <dbReference type="ARBA" id="ARBA00015140"/>
    </source>
</evidence>
<dbReference type="InterPro" id="IPR036224">
    <property type="entry name" value="GINS_bundle-like_dom_sf"/>
</dbReference>
<comment type="function">
    <text evidence="6">The GINS complex plays an essential role in the initiation of DNA replication.</text>
</comment>
<dbReference type="FunCoup" id="A0A0H2SLY2">
    <property type="interactions" value="188"/>
</dbReference>
<dbReference type="PANTHER" id="PTHR22768:SF0">
    <property type="entry name" value="DNA REPLICATION COMPLEX GINS PROTEIN PSF3"/>
    <property type="match status" value="1"/>
</dbReference>
<dbReference type="EMBL" id="KQ085898">
    <property type="protein sequence ID" value="KLO18081.1"/>
    <property type="molecule type" value="Genomic_DNA"/>
</dbReference>
<comment type="subunit">
    <text evidence="6">Component of the GINS complex.</text>
</comment>
<dbReference type="STRING" id="27342.A0A0H2SLY2"/>
<dbReference type="InterPro" id="IPR038437">
    <property type="entry name" value="GINS_Psf3_sf"/>
</dbReference>
<dbReference type="Gene3D" id="1.20.58.2050">
    <property type="match status" value="1"/>
</dbReference>
<dbReference type="Pfam" id="PF22466">
    <property type="entry name" value="PSF3_N"/>
    <property type="match status" value="1"/>
</dbReference>
<accession>A0A0H2SLY2</accession>
<evidence type="ECO:0000256" key="4">
    <source>
        <dbReference type="ARBA" id="ARBA00022705"/>
    </source>
</evidence>
<dbReference type="PANTHER" id="PTHR22768">
    <property type="entry name" value="DNA REPLICATION COMPLEX GINS PROTEIN PSF3"/>
    <property type="match status" value="1"/>
</dbReference>
<feature type="domain" description="GINS subunit" evidence="7">
    <location>
        <begin position="70"/>
        <end position="183"/>
    </location>
</feature>
<comment type="subcellular location">
    <subcellularLocation>
        <location evidence="1 6">Nucleus</location>
    </subcellularLocation>
</comment>
<protein>
    <recommendedName>
        <fullName evidence="3 6">DNA replication complex GINS protein PSF3</fullName>
    </recommendedName>
</protein>
<gene>
    <name evidence="9" type="ORF">SCHPADRAFT_845594</name>
</gene>
<evidence type="ECO:0000256" key="5">
    <source>
        <dbReference type="ARBA" id="ARBA00023242"/>
    </source>
</evidence>
<dbReference type="CDD" id="cd11713">
    <property type="entry name" value="GINS_A_psf3"/>
    <property type="match status" value="1"/>
</dbReference>
<dbReference type="SUPFAM" id="SSF158573">
    <property type="entry name" value="GINS helical bundle-like"/>
    <property type="match status" value="1"/>
</dbReference>
<dbReference type="GO" id="GO:0000811">
    <property type="term" value="C:GINS complex"/>
    <property type="evidence" value="ECO:0007669"/>
    <property type="project" value="UniProtKB-UniRule"/>
</dbReference>
<dbReference type="InterPro" id="IPR021151">
    <property type="entry name" value="GINS_A"/>
</dbReference>
<evidence type="ECO:0000256" key="6">
    <source>
        <dbReference type="RuleBase" id="RU367161"/>
    </source>
</evidence>
<dbReference type="CDD" id="cd21693">
    <property type="entry name" value="GINS_B_Psf3"/>
    <property type="match status" value="1"/>
</dbReference>